<reference evidence="1 2" key="1">
    <citation type="submission" date="2016-10" db="EMBL/GenBank/DDBJ databases">
        <authorList>
            <person name="de Groot N.N."/>
        </authorList>
    </citation>
    <scope>NUCLEOTIDE SEQUENCE [LARGE SCALE GENOMIC DNA]</scope>
    <source>
        <strain evidence="1 2">CGMCC 1.6114</strain>
    </source>
</reference>
<protein>
    <submittedName>
        <fullName evidence="1">Phenylacetate-CoA ligase</fullName>
    </submittedName>
</protein>
<dbReference type="InterPro" id="IPR053158">
    <property type="entry name" value="CapK_Type1_Caps_Biosynth"/>
</dbReference>
<dbReference type="PANTHER" id="PTHR36932">
    <property type="entry name" value="CAPSULAR POLYSACCHARIDE BIOSYNTHESIS PROTEIN"/>
    <property type="match status" value="1"/>
</dbReference>
<keyword evidence="1" id="KW-0436">Ligase</keyword>
<evidence type="ECO:0000313" key="2">
    <source>
        <dbReference type="Proteomes" id="UP000183209"/>
    </source>
</evidence>
<organism evidence="1 2">
    <name type="scientific">Zhouia amylolytica</name>
    <dbReference type="NCBI Taxonomy" id="376730"/>
    <lineage>
        <taxon>Bacteria</taxon>
        <taxon>Pseudomonadati</taxon>
        <taxon>Bacteroidota</taxon>
        <taxon>Flavobacteriia</taxon>
        <taxon>Flavobacteriales</taxon>
        <taxon>Flavobacteriaceae</taxon>
        <taxon>Zhouia</taxon>
    </lineage>
</organism>
<dbReference type="RefSeq" id="WP_074977758.1">
    <property type="nucleotide sequence ID" value="NZ_FPAG01000003.1"/>
</dbReference>
<evidence type="ECO:0000313" key="1">
    <source>
        <dbReference type="EMBL" id="SFS68299.1"/>
    </source>
</evidence>
<dbReference type="SUPFAM" id="SSF56801">
    <property type="entry name" value="Acetyl-CoA synthetase-like"/>
    <property type="match status" value="1"/>
</dbReference>
<dbReference type="GO" id="GO:0016874">
    <property type="term" value="F:ligase activity"/>
    <property type="evidence" value="ECO:0007669"/>
    <property type="project" value="UniProtKB-KW"/>
</dbReference>
<dbReference type="EMBL" id="FPAG01000003">
    <property type="protein sequence ID" value="SFS68299.1"/>
    <property type="molecule type" value="Genomic_DNA"/>
</dbReference>
<dbReference type="Gene3D" id="3.40.50.12780">
    <property type="entry name" value="N-terminal domain of ligase-like"/>
    <property type="match status" value="1"/>
</dbReference>
<sequence>MRIGNWIRNKIFWGLDFTQGNKIRHHLRDIEFILRDLDAKESINRREQLLKKLLNHAVNTTPYYSKYDSYSSLEDFPVIKKNIVIENFEKFRSIKYLNSKIHKVTTSGSTGIPFTIFHNSEKRIRNTADTIYFLQKNGYKVGERLYYFRLWKGETKSRMKSFLQNVTKVDISKLSEEDIIRIIERLKKDTSLKSFIGIASSLETICHYLEDNNYEPINTNAHFFIANSDSLSPFTKTAVKKYFDAPIVSRYSNEELGIIAQQENNESDVFRINWGTYFVEILDLESDVPAKPGVVGRIVVTDLYNYAMPLIRYDTGDLASYGFVNNEKVLIKVEGRKMDAVYTTSGELLSPYAIYPKMQDYYEYFNQYQFIQLGASEYLIKLNYKKEFIKEDEFRQNFKSLLGEDAQIIIEYVNEIPVLSSGKRKRVINQYNP</sequence>
<accession>A0A1I6RUA0</accession>
<proteinExistence type="predicted"/>
<dbReference type="InterPro" id="IPR042099">
    <property type="entry name" value="ANL_N_sf"/>
</dbReference>
<gene>
    <name evidence="1" type="ORF">SAMN04487906_1344</name>
</gene>
<name>A0A1I6RUA0_9FLAO</name>
<dbReference type="AlphaFoldDB" id="A0A1I6RUA0"/>
<dbReference type="Proteomes" id="UP000183209">
    <property type="component" value="Unassembled WGS sequence"/>
</dbReference>
<dbReference type="OrthoDB" id="580775at2"/>
<dbReference type="PANTHER" id="PTHR36932:SF1">
    <property type="entry name" value="CAPSULAR POLYSACCHARIDE BIOSYNTHESIS PROTEIN"/>
    <property type="match status" value="1"/>
</dbReference>